<accession>A0AA37MZ47</accession>
<dbReference type="GO" id="GO:0003677">
    <property type="term" value="F:DNA binding"/>
    <property type="evidence" value="ECO:0007669"/>
    <property type="project" value="UniProtKB-KW"/>
</dbReference>
<name>A0AA37MZ47_9FIRM</name>
<feature type="domain" description="HTH gntR-type" evidence="4">
    <location>
        <begin position="5"/>
        <end position="72"/>
    </location>
</feature>
<dbReference type="GO" id="GO:0003700">
    <property type="term" value="F:DNA-binding transcription factor activity"/>
    <property type="evidence" value="ECO:0007669"/>
    <property type="project" value="InterPro"/>
</dbReference>
<proteinExistence type="predicted"/>
<evidence type="ECO:0000256" key="1">
    <source>
        <dbReference type="ARBA" id="ARBA00023015"/>
    </source>
</evidence>
<keyword evidence="3" id="KW-0804">Transcription</keyword>
<gene>
    <name evidence="5" type="ORF">JCM17207_22810</name>
</gene>
<dbReference type="PANTHER" id="PTHR43537">
    <property type="entry name" value="TRANSCRIPTIONAL REGULATOR, GNTR FAMILY"/>
    <property type="match status" value="1"/>
</dbReference>
<evidence type="ECO:0000256" key="3">
    <source>
        <dbReference type="ARBA" id="ARBA00023163"/>
    </source>
</evidence>
<dbReference type="SUPFAM" id="SSF48008">
    <property type="entry name" value="GntR ligand-binding domain-like"/>
    <property type="match status" value="1"/>
</dbReference>
<dbReference type="Gene3D" id="1.20.120.530">
    <property type="entry name" value="GntR ligand-binding domain-like"/>
    <property type="match status" value="1"/>
</dbReference>
<dbReference type="CDD" id="cd07377">
    <property type="entry name" value="WHTH_GntR"/>
    <property type="match status" value="1"/>
</dbReference>
<evidence type="ECO:0000259" key="4">
    <source>
        <dbReference type="PROSITE" id="PS50949"/>
    </source>
</evidence>
<protein>
    <submittedName>
        <fullName evidence="5">Transcriptional regulator</fullName>
    </submittedName>
</protein>
<dbReference type="Pfam" id="PF00392">
    <property type="entry name" value="GntR"/>
    <property type="match status" value="1"/>
</dbReference>
<evidence type="ECO:0000256" key="2">
    <source>
        <dbReference type="ARBA" id="ARBA00023125"/>
    </source>
</evidence>
<dbReference type="RefSeq" id="WP_238317868.1">
    <property type="nucleotide sequence ID" value="NZ_BQKV01000104.1"/>
</dbReference>
<comment type="caution">
    <text evidence="5">The sequence shown here is derived from an EMBL/GenBank/DDBJ whole genome shotgun (WGS) entry which is preliminary data.</text>
</comment>
<sequence>MKQTETLKEKVYNQILEDIVQGQFKAGQILTEQELVGRYAVSKSPVREALTVLSSEGILTNIPRYGYEVYSFTLERVANIMEFRSVLEDHLLCRTAQTIQPQDIAQLRALIRQEEPGCGVWEHWQINENFHLALAALARNEYCYQELRRSMRLLKLAYAQFYWSQWNRAALPNDLKNHSSILDELEQGNLSAARICLKNDLADFCMQ</sequence>
<dbReference type="PANTHER" id="PTHR43537:SF51">
    <property type="entry name" value="HTH-TYPE TRANSCRIPTIONAL REGULATOR LGOR-RELATED"/>
    <property type="match status" value="1"/>
</dbReference>
<dbReference type="InterPro" id="IPR036388">
    <property type="entry name" value="WH-like_DNA-bd_sf"/>
</dbReference>
<organism evidence="5 6">
    <name type="scientific">Faecalibacterium gallinarum</name>
    <dbReference type="NCBI Taxonomy" id="2903556"/>
    <lineage>
        <taxon>Bacteria</taxon>
        <taxon>Bacillati</taxon>
        <taxon>Bacillota</taxon>
        <taxon>Clostridia</taxon>
        <taxon>Eubacteriales</taxon>
        <taxon>Oscillospiraceae</taxon>
        <taxon>Faecalibacterium</taxon>
    </lineage>
</organism>
<dbReference type="AlphaFoldDB" id="A0AA37MZ47"/>
<dbReference type="InterPro" id="IPR000524">
    <property type="entry name" value="Tscrpt_reg_HTH_GntR"/>
</dbReference>
<dbReference type="Proteomes" id="UP001055185">
    <property type="component" value="Unassembled WGS sequence"/>
</dbReference>
<keyword evidence="1" id="KW-0805">Transcription regulation</keyword>
<dbReference type="Gene3D" id="1.10.10.10">
    <property type="entry name" value="Winged helix-like DNA-binding domain superfamily/Winged helix DNA-binding domain"/>
    <property type="match status" value="1"/>
</dbReference>
<reference evidence="5" key="1">
    <citation type="journal article" date="2022" name="Int. J. Syst. Evol. Microbiol.">
        <title>Genome-based, phenotypic and chemotaxonomic classification of Faecalibacterium strains: proposal of three novel species Faecalibacterium duncaniae sp. nov., Faecalibacterium hattorii sp. nov. and Faecalibacterium gallinarum sp. nov. .</title>
        <authorList>
            <person name="Sakamoto M."/>
            <person name="Sakurai N."/>
            <person name="Tanno H."/>
            <person name="Iino T."/>
            <person name="Ohkuma M."/>
            <person name="Endo A."/>
        </authorList>
    </citation>
    <scope>NUCLEOTIDE SEQUENCE</scope>
    <source>
        <strain evidence="5">JCM 17207</strain>
    </source>
</reference>
<dbReference type="SMART" id="SM00345">
    <property type="entry name" value="HTH_GNTR"/>
    <property type="match status" value="1"/>
</dbReference>
<dbReference type="InterPro" id="IPR011711">
    <property type="entry name" value="GntR_C"/>
</dbReference>
<dbReference type="SMART" id="SM00895">
    <property type="entry name" value="FCD"/>
    <property type="match status" value="1"/>
</dbReference>
<keyword evidence="6" id="KW-1185">Reference proteome</keyword>
<evidence type="ECO:0000313" key="6">
    <source>
        <dbReference type="Proteomes" id="UP001055185"/>
    </source>
</evidence>
<dbReference type="PRINTS" id="PR00035">
    <property type="entry name" value="HTHGNTR"/>
</dbReference>
<dbReference type="Pfam" id="PF07729">
    <property type="entry name" value="FCD"/>
    <property type="match status" value="1"/>
</dbReference>
<dbReference type="InterPro" id="IPR036390">
    <property type="entry name" value="WH_DNA-bd_sf"/>
</dbReference>
<dbReference type="PROSITE" id="PS50949">
    <property type="entry name" value="HTH_GNTR"/>
    <property type="match status" value="1"/>
</dbReference>
<dbReference type="SUPFAM" id="SSF46785">
    <property type="entry name" value="Winged helix' DNA-binding domain"/>
    <property type="match status" value="1"/>
</dbReference>
<dbReference type="EMBL" id="BQKV01000104">
    <property type="protein sequence ID" value="GJN65656.1"/>
    <property type="molecule type" value="Genomic_DNA"/>
</dbReference>
<dbReference type="InterPro" id="IPR008920">
    <property type="entry name" value="TF_FadR/GntR_C"/>
</dbReference>
<keyword evidence="2" id="KW-0238">DNA-binding</keyword>
<evidence type="ECO:0000313" key="5">
    <source>
        <dbReference type="EMBL" id="GJN65656.1"/>
    </source>
</evidence>